<dbReference type="RefSeq" id="XP_005645906.1">
    <property type="nucleotide sequence ID" value="XM_005645849.1"/>
</dbReference>
<dbReference type="EMBL" id="AGSI01000012">
    <property type="protein sequence ID" value="EIE21362.1"/>
    <property type="molecule type" value="Genomic_DNA"/>
</dbReference>
<dbReference type="PANTHER" id="PTHR30383:SF5">
    <property type="entry name" value="SGNH HYDROLASE-TYPE ESTERASE DOMAIN-CONTAINING PROTEIN"/>
    <property type="match status" value="1"/>
</dbReference>
<accession>I0YSJ3</accession>
<feature type="region of interest" description="Disordered" evidence="1">
    <location>
        <begin position="126"/>
        <end position="259"/>
    </location>
</feature>
<dbReference type="GeneID" id="17039346"/>
<feature type="compositionally biased region" description="Basic and acidic residues" evidence="1">
    <location>
        <begin position="236"/>
        <end position="245"/>
    </location>
</feature>
<dbReference type="InterPro" id="IPR051532">
    <property type="entry name" value="Ester_Hydrolysis_Enzymes"/>
</dbReference>
<dbReference type="OrthoDB" id="505607at2759"/>
<evidence type="ECO:0000313" key="4">
    <source>
        <dbReference type="Proteomes" id="UP000007264"/>
    </source>
</evidence>
<dbReference type="eggNOG" id="KOG1388">
    <property type="taxonomic scope" value="Eukaryota"/>
</dbReference>
<feature type="compositionally biased region" description="Low complexity" evidence="1">
    <location>
        <begin position="192"/>
        <end position="212"/>
    </location>
</feature>
<feature type="compositionally biased region" description="Basic and acidic residues" evidence="1">
    <location>
        <begin position="126"/>
        <end position="139"/>
    </location>
</feature>
<dbReference type="Proteomes" id="UP000007264">
    <property type="component" value="Unassembled WGS sequence"/>
</dbReference>
<comment type="caution">
    <text evidence="3">The sequence shown here is derived from an EMBL/GenBank/DDBJ whole genome shotgun (WGS) entry which is preliminary data.</text>
</comment>
<protein>
    <submittedName>
        <fullName evidence="3">SGNH hydrolase</fullName>
    </submittedName>
</protein>
<name>I0YSJ3_COCSC</name>
<organism evidence="3 4">
    <name type="scientific">Coccomyxa subellipsoidea (strain C-169)</name>
    <name type="common">Green microalga</name>
    <dbReference type="NCBI Taxonomy" id="574566"/>
    <lineage>
        <taxon>Eukaryota</taxon>
        <taxon>Viridiplantae</taxon>
        <taxon>Chlorophyta</taxon>
        <taxon>core chlorophytes</taxon>
        <taxon>Trebouxiophyceae</taxon>
        <taxon>Trebouxiophyceae incertae sedis</taxon>
        <taxon>Coccomyxaceae</taxon>
        <taxon>Coccomyxa</taxon>
        <taxon>Coccomyxa subellipsoidea</taxon>
    </lineage>
</organism>
<keyword evidence="3" id="KW-0378">Hydrolase</keyword>
<dbReference type="Pfam" id="PF13472">
    <property type="entry name" value="Lipase_GDSL_2"/>
    <property type="match status" value="1"/>
</dbReference>
<dbReference type="AlphaFoldDB" id="I0YSJ3"/>
<evidence type="ECO:0000256" key="1">
    <source>
        <dbReference type="SAM" id="MobiDB-lite"/>
    </source>
</evidence>
<feature type="compositionally biased region" description="Basic and acidic residues" evidence="1">
    <location>
        <begin position="160"/>
        <end position="175"/>
    </location>
</feature>
<feature type="compositionally biased region" description="Basic residues" evidence="1">
    <location>
        <begin position="246"/>
        <end position="257"/>
    </location>
</feature>
<keyword evidence="4" id="KW-1185">Reference proteome</keyword>
<dbReference type="KEGG" id="csl:COCSUDRAFT_56581"/>
<dbReference type="PANTHER" id="PTHR30383">
    <property type="entry name" value="THIOESTERASE 1/PROTEASE 1/LYSOPHOSPHOLIPASE L1"/>
    <property type="match status" value="1"/>
</dbReference>
<dbReference type="SUPFAM" id="SSF52266">
    <property type="entry name" value="SGNH hydrolase"/>
    <property type="match status" value="1"/>
</dbReference>
<sequence>MGGSKVRAWHAGLLPWVVCTALALVSHGAIGSRLLHSSGSVQLVWEQGSRFRLQPRRLAEVEAAGEAGEGSAQRGFKHMVLGGGINRLGIHGEGLGFAHALLESDAEVMALAAAMRSGDVYAEGHGLEKAGDDGEKEAEYDSAGSPAADDAARKSNRLKKVAEKLAEAARSRDGPAGDGEAEGTSAADAEEPSQAAAPDRVPAAAAAAGKEQPAGREADALPPWFSRKTASTVVEAAKKPAEHSHGAGRHINRRSRHNSVEDSWLQVHQRYLKEVTGAEDRGGWDVLFYGDSIVEEWRGTFLGAPWGPFHDVRKVWDEFFGRKPYTAHSMGIASDGVEHLSWRLQHGELPTDRQHHPKVLVLHVGTNDIVGECTNELGAKVASGIEDMLTDLHIRLPATHLVIMAILPKGEVWPNRCSGAIDTANEALRSLAQSRKDHLHYIDAGQAFLSESLDKNKFEIKEMLMPDSMHPSAVGMRIIANRLEPLVSQLVATPLQTGPESERQ</sequence>
<evidence type="ECO:0000313" key="3">
    <source>
        <dbReference type="EMBL" id="EIE21362.1"/>
    </source>
</evidence>
<reference evidence="3 4" key="1">
    <citation type="journal article" date="2012" name="Genome Biol.">
        <title>The genome of the polar eukaryotic microalga coccomyxa subellipsoidea reveals traits of cold adaptation.</title>
        <authorList>
            <person name="Blanc G."/>
            <person name="Agarkova I."/>
            <person name="Grimwood J."/>
            <person name="Kuo A."/>
            <person name="Brueggeman A."/>
            <person name="Dunigan D."/>
            <person name="Gurnon J."/>
            <person name="Ladunga I."/>
            <person name="Lindquist E."/>
            <person name="Lucas S."/>
            <person name="Pangilinan J."/>
            <person name="Proschold T."/>
            <person name="Salamov A."/>
            <person name="Schmutz J."/>
            <person name="Weeks D."/>
            <person name="Yamada T."/>
            <person name="Claverie J.M."/>
            <person name="Grigoriev I."/>
            <person name="Van Etten J."/>
            <person name="Lomsadze A."/>
            <person name="Borodovsky M."/>
        </authorList>
    </citation>
    <scope>NUCLEOTIDE SEQUENCE [LARGE SCALE GENOMIC DNA]</scope>
    <source>
        <strain evidence="3 4">C-169</strain>
    </source>
</reference>
<dbReference type="GO" id="GO:0004622">
    <property type="term" value="F:phosphatidylcholine lysophospholipase activity"/>
    <property type="evidence" value="ECO:0007669"/>
    <property type="project" value="TreeGrafter"/>
</dbReference>
<gene>
    <name evidence="3" type="ORF">COCSUDRAFT_56581</name>
</gene>
<dbReference type="InterPro" id="IPR036514">
    <property type="entry name" value="SGNH_hydro_sf"/>
</dbReference>
<evidence type="ECO:0000259" key="2">
    <source>
        <dbReference type="Pfam" id="PF13472"/>
    </source>
</evidence>
<dbReference type="InterPro" id="IPR013830">
    <property type="entry name" value="SGNH_hydro"/>
</dbReference>
<proteinExistence type="predicted"/>
<dbReference type="Gene3D" id="3.40.50.1110">
    <property type="entry name" value="SGNH hydrolase"/>
    <property type="match status" value="1"/>
</dbReference>
<feature type="domain" description="SGNH hydrolase-type esterase" evidence="2">
    <location>
        <begin position="288"/>
        <end position="478"/>
    </location>
</feature>